<dbReference type="AlphaFoldDB" id="A0A933L0A6"/>
<comment type="caution">
    <text evidence="2">The sequence shown here is derived from an EMBL/GenBank/DDBJ whole genome shotgun (WGS) entry which is preliminary data.</text>
</comment>
<gene>
    <name evidence="2" type="ORF">HY834_03745</name>
</gene>
<accession>A0A933L0A6</accession>
<evidence type="ECO:0000313" key="3">
    <source>
        <dbReference type="Proteomes" id="UP000782610"/>
    </source>
</evidence>
<feature type="transmembrane region" description="Helical" evidence="1">
    <location>
        <begin position="6"/>
        <end position="26"/>
    </location>
</feature>
<reference evidence="2" key="1">
    <citation type="submission" date="2020-07" db="EMBL/GenBank/DDBJ databases">
        <title>Huge and variable diversity of episymbiotic CPR bacteria and DPANN archaea in groundwater ecosystems.</title>
        <authorList>
            <person name="He C.Y."/>
            <person name="Keren R."/>
            <person name="Whittaker M."/>
            <person name="Farag I.F."/>
            <person name="Doudna J."/>
            <person name="Cate J.H.D."/>
            <person name="Banfield J.F."/>
        </authorList>
    </citation>
    <scope>NUCLEOTIDE SEQUENCE</scope>
    <source>
        <strain evidence="2">NC_groundwater_1586_Pr3_B-0.1um_66_15</strain>
    </source>
</reference>
<evidence type="ECO:0000256" key="1">
    <source>
        <dbReference type="SAM" id="Phobius"/>
    </source>
</evidence>
<dbReference type="Proteomes" id="UP000782610">
    <property type="component" value="Unassembled WGS sequence"/>
</dbReference>
<sequence length="49" mass="5246">MSKNGLYTLIGVLALVVVALIGYVIYDQSQKPQLEIRVDKGGIQVNGNG</sequence>
<proteinExistence type="predicted"/>
<dbReference type="EMBL" id="JACRAF010000013">
    <property type="protein sequence ID" value="MBI4920837.1"/>
    <property type="molecule type" value="Genomic_DNA"/>
</dbReference>
<keyword evidence="1" id="KW-0472">Membrane</keyword>
<keyword evidence="1" id="KW-0812">Transmembrane</keyword>
<protein>
    <submittedName>
        <fullName evidence="2">Uncharacterized protein</fullName>
    </submittedName>
</protein>
<organism evidence="2 3">
    <name type="scientific">Devosia nanyangense</name>
    <dbReference type="NCBI Taxonomy" id="1228055"/>
    <lineage>
        <taxon>Bacteria</taxon>
        <taxon>Pseudomonadati</taxon>
        <taxon>Pseudomonadota</taxon>
        <taxon>Alphaproteobacteria</taxon>
        <taxon>Hyphomicrobiales</taxon>
        <taxon>Devosiaceae</taxon>
        <taxon>Devosia</taxon>
    </lineage>
</organism>
<keyword evidence="1" id="KW-1133">Transmembrane helix</keyword>
<evidence type="ECO:0000313" key="2">
    <source>
        <dbReference type="EMBL" id="MBI4920837.1"/>
    </source>
</evidence>
<name>A0A933L0A6_9HYPH</name>